<proteinExistence type="predicted"/>
<evidence type="ECO:0000313" key="2">
    <source>
        <dbReference type="Proteomes" id="UP001500037"/>
    </source>
</evidence>
<keyword evidence="2" id="KW-1185">Reference proteome</keyword>
<evidence type="ECO:0000313" key="1">
    <source>
        <dbReference type="EMBL" id="GAA1218439.1"/>
    </source>
</evidence>
<gene>
    <name evidence="1" type="ORF">GCM10009665_05430</name>
</gene>
<protein>
    <submittedName>
        <fullName evidence="1">Uncharacterized protein</fullName>
    </submittedName>
</protein>
<dbReference type="RefSeq" id="WP_344438597.1">
    <property type="nucleotide sequence ID" value="NZ_BAAALF010000005.1"/>
</dbReference>
<dbReference type="InterPro" id="IPR045592">
    <property type="entry name" value="DUF6461"/>
</dbReference>
<dbReference type="EMBL" id="BAAALF010000005">
    <property type="protein sequence ID" value="GAA1218439.1"/>
    <property type="molecule type" value="Genomic_DNA"/>
</dbReference>
<dbReference type="Pfam" id="PF20062">
    <property type="entry name" value="DUF6461"/>
    <property type="match status" value="1"/>
</dbReference>
<comment type="caution">
    <text evidence="1">The sequence shown here is derived from an EMBL/GenBank/DDBJ whole genome shotgun (WGS) entry which is preliminary data.</text>
</comment>
<sequence length="187" mass="19824">MDGTLGWLTKAFDTGFSVTFAEGLDARTLLLRMGCEPESIDWIDEVDCQGRQLDDDIVMIRAGVHGGWAFAVQAWGARALEGGVMAAVSAGTRACTLVSTMTIPWFAYWEDAEPICDFDPGMPSTRHGTAPDHLNPVMAQVGLDPSPDATGSTSVSGMLLLAERAFGVTLPYEAVFQGELLGGVVPG</sequence>
<reference evidence="2" key="1">
    <citation type="journal article" date="2019" name="Int. J. Syst. Evol. Microbiol.">
        <title>The Global Catalogue of Microorganisms (GCM) 10K type strain sequencing project: providing services to taxonomists for standard genome sequencing and annotation.</title>
        <authorList>
            <consortium name="The Broad Institute Genomics Platform"/>
            <consortium name="The Broad Institute Genome Sequencing Center for Infectious Disease"/>
            <person name="Wu L."/>
            <person name="Ma J."/>
        </authorList>
    </citation>
    <scope>NUCLEOTIDE SEQUENCE [LARGE SCALE GENOMIC DNA]</scope>
    <source>
        <strain evidence="2">JCM 13004</strain>
    </source>
</reference>
<dbReference type="Proteomes" id="UP001500037">
    <property type="component" value="Unassembled WGS sequence"/>
</dbReference>
<name>A0ABP4G9T9_9ACTN</name>
<accession>A0ABP4G9T9</accession>
<organism evidence="1 2">
    <name type="scientific">Kitasatospora nipponensis</name>
    <dbReference type="NCBI Taxonomy" id="258049"/>
    <lineage>
        <taxon>Bacteria</taxon>
        <taxon>Bacillati</taxon>
        <taxon>Actinomycetota</taxon>
        <taxon>Actinomycetes</taxon>
        <taxon>Kitasatosporales</taxon>
        <taxon>Streptomycetaceae</taxon>
        <taxon>Kitasatospora</taxon>
    </lineage>
</organism>